<proteinExistence type="inferred from homology"/>
<evidence type="ECO:0000313" key="3">
    <source>
        <dbReference type="EMBL" id="KAK8508323.1"/>
    </source>
</evidence>
<accession>A0ABR2BMC4</accession>
<dbReference type="SUPFAM" id="SSF55961">
    <property type="entry name" value="Bet v1-like"/>
    <property type="match status" value="1"/>
</dbReference>
<sequence length="119" mass="13761">MAQVRRIDCRIEAKSSADKFFDVYTTKPYLLPKMSDQLITDIKLLQGDWDSVGSVRQWYYALEGQSLTVKEMIEKIDDTNRTIVYKALEGDFLKIFKSLNYILNVTQMGDGCLVKCTFK</sequence>
<dbReference type="SMART" id="SM01037">
    <property type="entry name" value="Bet_v_1"/>
    <property type="match status" value="1"/>
</dbReference>
<dbReference type="CDD" id="cd07816">
    <property type="entry name" value="Bet_v1-like"/>
    <property type="match status" value="1"/>
</dbReference>
<dbReference type="InterPro" id="IPR023393">
    <property type="entry name" value="START-like_dom_sf"/>
</dbReference>
<organism evidence="3 4">
    <name type="scientific">Hibiscus sabdariffa</name>
    <name type="common">roselle</name>
    <dbReference type="NCBI Taxonomy" id="183260"/>
    <lineage>
        <taxon>Eukaryota</taxon>
        <taxon>Viridiplantae</taxon>
        <taxon>Streptophyta</taxon>
        <taxon>Embryophyta</taxon>
        <taxon>Tracheophyta</taxon>
        <taxon>Spermatophyta</taxon>
        <taxon>Magnoliopsida</taxon>
        <taxon>eudicotyledons</taxon>
        <taxon>Gunneridae</taxon>
        <taxon>Pentapetalae</taxon>
        <taxon>rosids</taxon>
        <taxon>malvids</taxon>
        <taxon>Malvales</taxon>
        <taxon>Malvaceae</taxon>
        <taxon>Malvoideae</taxon>
        <taxon>Hibiscus</taxon>
    </lineage>
</organism>
<dbReference type="Pfam" id="PF00407">
    <property type="entry name" value="Bet_v_1"/>
    <property type="match status" value="1"/>
</dbReference>
<dbReference type="PANTHER" id="PTHR31338">
    <property type="entry name" value="POLYKETIDE CYCLASE/DEHYDRASE AND LIPID TRANSPORT SUPERFAMILY PROTEIN"/>
    <property type="match status" value="1"/>
</dbReference>
<dbReference type="Proteomes" id="UP001472677">
    <property type="component" value="Unassembled WGS sequence"/>
</dbReference>
<dbReference type="InterPro" id="IPR000916">
    <property type="entry name" value="Bet_v_I/MLP"/>
</dbReference>
<protein>
    <recommendedName>
        <fullName evidence="2">Bet v I/Major latex protein domain-containing protein</fullName>
    </recommendedName>
</protein>
<dbReference type="InterPro" id="IPR052006">
    <property type="entry name" value="MLP-like"/>
</dbReference>
<feature type="domain" description="Bet v I/Major latex protein" evidence="2">
    <location>
        <begin position="2"/>
        <end position="119"/>
    </location>
</feature>
<reference evidence="3 4" key="1">
    <citation type="journal article" date="2024" name="G3 (Bethesda)">
        <title>Genome assembly of Hibiscus sabdariffa L. provides insights into metabolisms of medicinal natural products.</title>
        <authorList>
            <person name="Kim T."/>
        </authorList>
    </citation>
    <scope>NUCLEOTIDE SEQUENCE [LARGE SCALE GENOMIC DNA]</scope>
    <source>
        <strain evidence="3">TK-2024</strain>
        <tissue evidence="3">Old leaves</tissue>
    </source>
</reference>
<dbReference type="EMBL" id="JBBPBM010000103">
    <property type="protein sequence ID" value="KAK8508323.1"/>
    <property type="molecule type" value="Genomic_DNA"/>
</dbReference>
<evidence type="ECO:0000313" key="4">
    <source>
        <dbReference type="Proteomes" id="UP001472677"/>
    </source>
</evidence>
<dbReference type="Gene3D" id="3.30.530.20">
    <property type="match status" value="1"/>
</dbReference>
<name>A0ABR2BMC4_9ROSI</name>
<comment type="similarity">
    <text evidence="1">Belongs to the MLP family.</text>
</comment>
<keyword evidence="4" id="KW-1185">Reference proteome</keyword>
<comment type="caution">
    <text evidence="3">The sequence shown here is derived from an EMBL/GenBank/DDBJ whole genome shotgun (WGS) entry which is preliminary data.</text>
</comment>
<gene>
    <name evidence="3" type="ORF">V6N12_019502</name>
</gene>
<dbReference type="PANTHER" id="PTHR31338:SF16">
    <property type="entry name" value="POLYKETIDE CYCLASE_DEHYDRASE AND LIPID TRANSPORT SUPERFAMILY PROTEIN"/>
    <property type="match status" value="1"/>
</dbReference>
<evidence type="ECO:0000256" key="1">
    <source>
        <dbReference type="ARBA" id="ARBA00038242"/>
    </source>
</evidence>
<evidence type="ECO:0000259" key="2">
    <source>
        <dbReference type="SMART" id="SM01037"/>
    </source>
</evidence>